<evidence type="ECO:0000256" key="6">
    <source>
        <dbReference type="ARBA" id="ARBA00023263"/>
    </source>
</evidence>
<evidence type="ECO:0000256" key="4">
    <source>
        <dbReference type="ARBA" id="ARBA00022723"/>
    </source>
</evidence>
<comment type="subcellular location">
    <subcellularLocation>
        <location evidence="1">Fimbrium</location>
    </subcellularLocation>
</comment>
<dbReference type="PATRIC" id="fig|405444.3.peg.2202"/>
<evidence type="ECO:0000256" key="2">
    <source>
        <dbReference type="ARBA" id="ARBA00008387"/>
    </source>
</evidence>
<dbReference type="EMBL" id="LDJI01000029">
    <property type="protein sequence ID" value="KRG62678.1"/>
    <property type="molecule type" value="Genomic_DNA"/>
</dbReference>
<dbReference type="Gene3D" id="2.130.10.10">
    <property type="entry name" value="YVTN repeat-like/Quinoprotein amine dehydrogenase"/>
    <property type="match status" value="1"/>
</dbReference>
<evidence type="ECO:0000313" key="11">
    <source>
        <dbReference type="Proteomes" id="UP000050864"/>
    </source>
</evidence>
<dbReference type="STRING" id="405444.ABB26_15460"/>
<evidence type="ECO:0000256" key="3">
    <source>
        <dbReference type="ARBA" id="ARBA00022558"/>
    </source>
</evidence>
<dbReference type="Pfam" id="PF05567">
    <property type="entry name" value="T4P_PilY1"/>
    <property type="match status" value="1"/>
</dbReference>
<comment type="caution">
    <text evidence="10">The sequence shown here is derived from an EMBL/GenBank/DDBJ whole genome shotgun (WGS) entry which is preliminary data.</text>
</comment>
<keyword evidence="6" id="KW-0281">Fimbrium</keyword>
<keyword evidence="4" id="KW-0479">Metal-binding</keyword>
<feature type="region of interest" description="Disordered" evidence="7">
    <location>
        <begin position="1143"/>
        <end position="1173"/>
    </location>
</feature>
<keyword evidence="11" id="KW-1185">Reference proteome</keyword>
<evidence type="ECO:0000256" key="7">
    <source>
        <dbReference type="SAM" id="MobiDB-lite"/>
    </source>
</evidence>
<keyword evidence="3" id="KW-1029">Fimbrium biogenesis</keyword>
<dbReference type="SUPFAM" id="SSF50998">
    <property type="entry name" value="Quinoprotein alcohol dehydrogenase-like"/>
    <property type="match status" value="1"/>
</dbReference>
<evidence type="ECO:0000256" key="1">
    <source>
        <dbReference type="ARBA" id="ARBA00004561"/>
    </source>
</evidence>
<evidence type="ECO:0000259" key="9">
    <source>
        <dbReference type="Pfam" id="PF05567"/>
    </source>
</evidence>
<name>A0A0R0BZS2_9GAMM</name>
<protein>
    <recommendedName>
        <fullName evidence="9">PilY1 beta-propeller domain-containing protein</fullName>
    </recommendedName>
</protein>
<dbReference type="AlphaFoldDB" id="A0A0R0BZS2"/>
<evidence type="ECO:0000313" key="10">
    <source>
        <dbReference type="EMBL" id="KRG62678.1"/>
    </source>
</evidence>
<dbReference type="InterPro" id="IPR011047">
    <property type="entry name" value="Quinoprotein_ADH-like_sf"/>
</dbReference>
<evidence type="ECO:0000256" key="5">
    <source>
        <dbReference type="ARBA" id="ARBA00022837"/>
    </source>
</evidence>
<dbReference type="InterPro" id="IPR015943">
    <property type="entry name" value="WD40/YVTN_repeat-like_dom_sf"/>
</dbReference>
<keyword evidence="5" id="KW-0106">Calcium</keyword>
<sequence>MKSNPDSKHALAERIRIGMCTALVSMMAAASAQAADTTSFPNYPLLTGGDAIPPNIMLILDDSGSMQAVHMPSDKYSLNDNVSDRAYVNNTLYYNPDRDYHSWRTSSVNLDDRLGAANFKSVSSSITGTGSQNLDLRDSEESYFYIPKPGITNPGTVASRYDKYRIASSTSSQSSGGGVVQRQSPESSQILNDRISSIAGNGRSDCFAVPVSGWEALVLRISGNQNTRLYVYSSSNCSSGQLDSYTGSDNPKSLALDVTSLTTVYFQVLNGSRNSISNISYTATVSRNWVDETPPRTSKDASGNAQAPRGQAAELQNFANWYQYHRTRNKMAKAGASEAFGRLGKNFRVGFDTIWNKGGSRTDVGGAVPAYPIPYQTEDGLFVDGNRDTFYSRLQAASAGGNTPLHGALQRAGRYFSSDDPWKDSTGNMLACRQNYALLTTDGYWNQADNAGGYTSKLGNADKGSTYGDNYSDTLADVAYHYWKTDLKPTLANDDTLNTWQNMVTFGISIGLQGTLDPTKPPPSTWPDPIRNSGGQRIDDLWHASLNGQGSFVVATDTDKFADALDEALKNIAARSASGSNIASSSTKTESTTLTFVAGFTSNTWIGDMIASPFNAALTGVSNTPLWALSKTFAAGGVNANFAQRTVLTGFGGTPQVFNTALPSSSVFARAATGTAAAVTAADNIDYLRGVQSKEEGQKDGTLRKRAYPLGDIVDSSPAFVEDSGTVFVGANDGMLHAISVKDGKILFSYVPKGLDFEEMAKLSSPDYEHHYFVDGQMDVISRANQGNSKNILVAALGRGGRGVFALDVTNPTSMGASNVLWDQTFQTPKSGADPDGDMGYVFGAVRIRNGNAGKTYALVPNGIDSPNGSATLYAYELSATGSVIKTHKLVAATGSGNGLMSTGMADLNGDGKIDVVYGGDLKGNIWRWNFEGTNPGAAVKLFQAVDSKGAPQAITGGLGVGRDTSGKVFVGFGTGRFISNSDVPGDGITSQVQSIYGIIDTNTTIAGRAALEARTIPFSGKTKDGNDARGFEAYSVLGGSKQGWFIDLPVPERVTSGPTIYGSAMYLTSVIPATGVDCSGASGTGFVNAINLFTGTSPKSGGYFVDGTGLTDKDGNSGVIGSVGVKGGMPTEVNLTDTLVTVGTGTGPSDLSSGTKSDEINPPTGGRPSRISWREIVAQ</sequence>
<feature type="region of interest" description="Disordered" evidence="7">
    <location>
        <begin position="169"/>
        <end position="188"/>
    </location>
</feature>
<dbReference type="GO" id="GO:0046872">
    <property type="term" value="F:metal ion binding"/>
    <property type="evidence" value="ECO:0007669"/>
    <property type="project" value="UniProtKB-KW"/>
</dbReference>
<evidence type="ECO:0000256" key="8">
    <source>
        <dbReference type="SAM" id="SignalP"/>
    </source>
</evidence>
<dbReference type="Proteomes" id="UP000050864">
    <property type="component" value="Unassembled WGS sequence"/>
</dbReference>
<organism evidence="10 11">
    <name type="scientific">Stenotrophomonas humi</name>
    <dbReference type="NCBI Taxonomy" id="405444"/>
    <lineage>
        <taxon>Bacteria</taxon>
        <taxon>Pseudomonadati</taxon>
        <taxon>Pseudomonadota</taxon>
        <taxon>Gammaproteobacteria</taxon>
        <taxon>Lysobacterales</taxon>
        <taxon>Lysobacteraceae</taxon>
        <taxon>Stenotrophomonas</taxon>
    </lineage>
</organism>
<dbReference type="GO" id="GO:0009289">
    <property type="term" value="C:pilus"/>
    <property type="evidence" value="ECO:0007669"/>
    <property type="project" value="UniProtKB-SubCell"/>
</dbReference>
<comment type="similarity">
    <text evidence="2">Belongs to the PilY1 family.</text>
</comment>
<reference evidence="10 11" key="1">
    <citation type="submission" date="2015-05" db="EMBL/GenBank/DDBJ databases">
        <title>Genome sequencing and analysis of members of genus Stenotrophomonas.</title>
        <authorList>
            <person name="Patil P.P."/>
            <person name="Midha S."/>
            <person name="Patil P.B."/>
        </authorList>
    </citation>
    <scope>NUCLEOTIDE SEQUENCE [LARGE SCALE GENOMIC DNA]</scope>
    <source>
        <strain evidence="10 11">DSM 18929</strain>
    </source>
</reference>
<feature type="compositionally biased region" description="Low complexity" evidence="7">
    <location>
        <begin position="169"/>
        <end position="184"/>
    </location>
</feature>
<accession>A0A0R0BZS2</accession>
<feature type="chain" id="PRO_5006393260" description="PilY1 beta-propeller domain-containing protein" evidence="8">
    <location>
        <begin position="35"/>
        <end position="1180"/>
    </location>
</feature>
<proteinExistence type="inferred from homology"/>
<feature type="compositionally biased region" description="Basic and acidic residues" evidence="7">
    <location>
        <begin position="290"/>
        <end position="299"/>
    </location>
</feature>
<dbReference type="InterPro" id="IPR008707">
    <property type="entry name" value="B-propeller_PilY1"/>
</dbReference>
<feature type="domain" description="PilY1 beta-propeller" evidence="9">
    <location>
        <begin position="723"/>
        <end position="1006"/>
    </location>
</feature>
<dbReference type="OrthoDB" id="7156875at2"/>
<keyword evidence="8" id="KW-0732">Signal</keyword>
<gene>
    <name evidence="10" type="ORF">ABB26_15460</name>
</gene>
<feature type="region of interest" description="Disordered" evidence="7">
    <location>
        <begin position="290"/>
        <end position="309"/>
    </location>
</feature>
<feature type="signal peptide" evidence="8">
    <location>
        <begin position="1"/>
        <end position="34"/>
    </location>
</feature>